<dbReference type="GO" id="GO:0005507">
    <property type="term" value="F:copper ion binding"/>
    <property type="evidence" value="ECO:0007669"/>
    <property type="project" value="TreeGrafter"/>
</dbReference>
<comment type="similarity">
    <text evidence="1">Belongs to the CutA family.</text>
</comment>
<dbReference type="PANTHER" id="PTHR23419">
    <property type="entry name" value="DIVALENT CATION TOLERANCE CUTA-RELATED"/>
    <property type="match status" value="1"/>
</dbReference>
<evidence type="ECO:0000313" key="3">
    <source>
        <dbReference type="Proteomes" id="UP000773614"/>
    </source>
</evidence>
<accession>A0A964WTC4</accession>
<dbReference type="OrthoDB" id="37622at2"/>
<dbReference type="Proteomes" id="UP000773614">
    <property type="component" value="Unassembled WGS sequence"/>
</dbReference>
<gene>
    <name evidence="2" type="ORF">E4O86_09020</name>
</gene>
<dbReference type="InterPro" id="IPR011322">
    <property type="entry name" value="N-reg_PII-like_a/b"/>
</dbReference>
<dbReference type="GO" id="GO:0010038">
    <property type="term" value="P:response to metal ion"/>
    <property type="evidence" value="ECO:0007669"/>
    <property type="project" value="InterPro"/>
</dbReference>
<name>A0A964WTC4_9HYPH</name>
<dbReference type="PANTHER" id="PTHR23419:SF8">
    <property type="entry name" value="FI09726P"/>
    <property type="match status" value="1"/>
</dbReference>
<dbReference type="Pfam" id="PF03091">
    <property type="entry name" value="CutA1"/>
    <property type="match status" value="1"/>
</dbReference>
<dbReference type="SUPFAM" id="SSF54913">
    <property type="entry name" value="GlnB-like"/>
    <property type="match status" value="1"/>
</dbReference>
<dbReference type="InterPro" id="IPR004323">
    <property type="entry name" value="Ion_tolerance_CutA"/>
</dbReference>
<dbReference type="AlphaFoldDB" id="A0A964WTC4"/>
<organism evidence="2 3">
    <name type="scientific">Propylenella binzhouense</name>
    <dbReference type="NCBI Taxonomy" id="2555902"/>
    <lineage>
        <taxon>Bacteria</taxon>
        <taxon>Pseudomonadati</taxon>
        <taxon>Pseudomonadota</taxon>
        <taxon>Alphaproteobacteria</taxon>
        <taxon>Hyphomicrobiales</taxon>
        <taxon>Propylenellaceae</taxon>
        <taxon>Propylenella</taxon>
    </lineage>
</organism>
<comment type="caution">
    <text evidence="2">The sequence shown here is derived from an EMBL/GenBank/DDBJ whole genome shotgun (WGS) entry which is preliminary data.</text>
</comment>
<keyword evidence="3" id="KW-1185">Reference proteome</keyword>
<dbReference type="RefSeq" id="WP_161140199.1">
    <property type="nucleotide sequence ID" value="NZ_SPKJ01000022.1"/>
</dbReference>
<evidence type="ECO:0000313" key="2">
    <source>
        <dbReference type="EMBL" id="MYZ47853.1"/>
    </source>
</evidence>
<dbReference type="InterPro" id="IPR015867">
    <property type="entry name" value="N-reg_PII/ATP_PRibTrfase_C"/>
</dbReference>
<dbReference type="EMBL" id="SPKJ01000022">
    <property type="protein sequence ID" value="MYZ47853.1"/>
    <property type="molecule type" value="Genomic_DNA"/>
</dbReference>
<proteinExistence type="inferred from homology"/>
<dbReference type="Gene3D" id="3.30.70.120">
    <property type="match status" value="1"/>
</dbReference>
<sequence length="112" mass="12142">MDPTAEFKLLYMPCPDADTAKRIGRAAVEARLAGCANILPSMTAIYEWEGAVEEAGECVLLLKTSASAAARLRVLVEREHPYEIPAVLTLPLEDANASYAAWLRQRIGPEAA</sequence>
<protein>
    <submittedName>
        <fullName evidence="2">Divalent-cation tolerance protein CutA</fullName>
    </submittedName>
</protein>
<evidence type="ECO:0000256" key="1">
    <source>
        <dbReference type="ARBA" id="ARBA00010169"/>
    </source>
</evidence>
<reference evidence="2" key="1">
    <citation type="submission" date="2019-03" db="EMBL/GenBank/DDBJ databases">
        <title>Afifella sp. nov., isolated from activated sludge.</title>
        <authorList>
            <person name="Li Q."/>
            <person name="Liu Y."/>
        </authorList>
    </citation>
    <scope>NUCLEOTIDE SEQUENCE</scope>
    <source>
        <strain evidence="2">L72</strain>
    </source>
</reference>